<organism evidence="13 14">
    <name type="scientific">Candidatus Scatousia excrementigallinarum</name>
    <dbReference type="NCBI Taxonomy" id="2840935"/>
    <lineage>
        <taxon>Bacteria</taxon>
        <taxon>Candidatus Scatousia</taxon>
    </lineage>
</organism>
<gene>
    <name evidence="13" type="ORF">IAC10_12055</name>
</gene>
<sequence>MIKIMKHSFGKTKNGVEVFNYSLKGEIEAEISSYGATLVSLKVPDKNGNMKDVVLGYDTLSDYENNSKYLGATVGRCCNRIDNGRFVLNDEKFVLSINDNGNHLHGGTEGFDAKVWNAEETDNGVRFSYVSPDGEEGYPGNLNVSVTYSLKDKALIINYSAVCDNDTICNITNHSYFNLGTDILNQKVKINSDYFTENNKQSIATGKILPVENTPMDFREFKQIGQDINSDYYQINFANGFDNNWMIREFDGSLRNAATAYDEETGIRLNIYTDYPGVQFYSGNYLEGSSCGKNRRPIKNRSAFCLECQYFPNAVNCKNFV</sequence>
<reference evidence="13" key="2">
    <citation type="journal article" date="2021" name="PeerJ">
        <title>Extensive microbial diversity within the chicken gut microbiome revealed by metagenomics and culture.</title>
        <authorList>
            <person name="Gilroy R."/>
            <person name="Ravi A."/>
            <person name="Getino M."/>
            <person name="Pursley I."/>
            <person name="Horton D.L."/>
            <person name="Alikhan N.F."/>
            <person name="Baker D."/>
            <person name="Gharbi K."/>
            <person name="Hall N."/>
            <person name="Watson M."/>
            <person name="Adriaenssens E.M."/>
            <person name="Foster-Nyarko E."/>
            <person name="Jarju S."/>
            <person name="Secka A."/>
            <person name="Antonio M."/>
            <person name="Oren A."/>
            <person name="Chaudhuri R.R."/>
            <person name="La Ragione R."/>
            <person name="Hildebrand F."/>
            <person name="Pallen M.J."/>
        </authorList>
    </citation>
    <scope>NUCLEOTIDE SEQUENCE</scope>
    <source>
        <strain evidence="13">6276</strain>
    </source>
</reference>
<evidence type="ECO:0000256" key="8">
    <source>
        <dbReference type="ARBA" id="ARBA00032300"/>
    </source>
</evidence>
<dbReference type="CDD" id="cd09019">
    <property type="entry name" value="galactose_mutarotase_like"/>
    <property type="match status" value="1"/>
</dbReference>
<comment type="similarity">
    <text evidence="3">Belongs to the aldose epimerase family.</text>
</comment>
<feature type="active site" description="Proton acceptor" evidence="10">
    <location>
        <position position="307"/>
    </location>
</feature>
<dbReference type="InterPro" id="IPR018052">
    <property type="entry name" value="Ald1_epimerase_CS"/>
</dbReference>
<dbReference type="InterPro" id="IPR008183">
    <property type="entry name" value="Aldose_1/G6P_1-epimerase"/>
</dbReference>
<dbReference type="InterPro" id="IPR011013">
    <property type="entry name" value="Gal_mutarotase_sf_dom"/>
</dbReference>
<evidence type="ECO:0000256" key="11">
    <source>
        <dbReference type="PIRSR" id="PIRSR005096-2"/>
    </source>
</evidence>
<feature type="binding site" evidence="12">
    <location>
        <begin position="174"/>
        <end position="176"/>
    </location>
    <ligand>
        <name>beta-D-galactose</name>
        <dbReference type="ChEBI" id="CHEBI:27667"/>
    </ligand>
</feature>
<evidence type="ECO:0000256" key="4">
    <source>
        <dbReference type="ARBA" id="ARBA00013185"/>
    </source>
</evidence>
<dbReference type="GO" id="GO:0006006">
    <property type="term" value="P:glucose metabolic process"/>
    <property type="evidence" value="ECO:0007669"/>
    <property type="project" value="TreeGrafter"/>
</dbReference>
<feature type="non-terminal residue" evidence="13">
    <location>
        <position position="321"/>
    </location>
</feature>
<dbReference type="EMBL" id="DVIU01000241">
    <property type="protein sequence ID" value="HIS37337.1"/>
    <property type="molecule type" value="Genomic_DNA"/>
</dbReference>
<dbReference type="InterPro" id="IPR047215">
    <property type="entry name" value="Galactose_mutarotase-like"/>
</dbReference>
<dbReference type="PROSITE" id="PS00545">
    <property type="entry name" value="ALDOSE_1_EPIMERASE"/>
    <property type="match status" value="1"/>
</dbReference>
<evidence type="ECO:0000313" key="14">
    <source>
        <dbReference type="Proteomes" id="UP000823928"/>
    </source>
</evidence>
<comment type="caution">
    <text evidence="13">The sequence shown here is derived from an EMBL/GenBank/DDBJ whole genome shotgun (WGS) entry which is preliminary data.</text>
</comment>
<dbReference type="EC" id="5.1.3.3" evidence="4"/>
<dbReference type="PANTHER" id="PTHR10091:SF0">
    <property type="entry name" value="GALACTOSE MUTAROTASE"/>
    <property type="match status" value="1"/>
</dbReference>
<dbReference type="GO" id="GO:0004034">
    <property type="term" value="F:aldose 1-epimerase activity"/>
    <property type="evidence" value="ECO:0007669"/>
    <property type="project" value="UniProtKB-EC"/>
</dbReference>
<evidence type="ECO:0000256" key="3">
    <source>
        <dbReference type="ARBA" id="ARBA00006206"/>
    </source>
</evidence>
<dbReference type="GO" id="GO:0030246">
    <property type="term" value="F:carbohydrate binding"/>
    <property type="evidence" value="ECO:0007669"/>
    <property type="project" value="InterPro"/>
</dbReference>
<dbReference type="InterPro" id="IPR014718">
    <property type="entry name" value="GH-type_carb-bd"/>
</dbReference>
<comment type="pathway">
    <text evidence="2">Carbohydrate metabolism; hexose metabolism.</text>
</comment>
<dbReference type="InterPro" id="IPR015443">
    <property type="entry name" value="Aldose_1-epimerase"/>
</dbReference>
<dbReference type="SUPFAM" id="SSF74650">
    <property type="entry name" value="Galactose mutarotase-like"/>
    <property type="match status" value="1"/>
</dbReference>
<name>A0A9D1JNR5_9BACT</name>
<evidence type="ECO:0000256" key="6">
    <source>
        <dbReference type="ARBA" id="ARBA00023235"/>
    </source>
</evidence>
<evidence type="ECO:0000256" key="2">
    <source>
        <dbReference type="ARBA" id="ARBA00005028"/>
    </source>
</evidence>
<dbReference type="Gene3D" id="2.70.98.10">
    <property type="match status" value="1"/>
</dbReference>
<evidence type="ECO:0000313" key="13">
    <source>
        <dbReference type="EMBL" id="HIS37337.1"/>
    </source>
</evidence>
<evidence type="ECO:0000256" key="7">
    <source>
        <dbReference type="ARBA" id="ARBA00023277"/>
    </source>
</evidence>
<dbReference type="PANTHER" id="PTHR10091">
    <property type="entry name" value="ALDOSE-1-EPIMERASE"/>
    <property type="match status" value="1"/>
</dbReference>
<dbReference type="GO" id="GO:0033499">
    <property type="term" value="P:galactose catabolic process via UDP-galactose, Leloir pathway"/>
    <property type="evidence" value="ECO:0007669"/>
    <property type="project" value="TreeGrafter"/>
</dbReference>
<keyword evidence="7" id="KW-0119">Carbohydrate metabolism</keyword>
<dbReference type="AlphaFoldDB" id="A0A9D1JNR5"/>
<feature type="active site" description="Proton donor" evidence="10">
    <location>
        <position position="174"/>
    </location>
</feature>
<dbReference type="NCBIfam" id="NF008277">
    <property type="entry name" value="PRK11055.1"/>
    <property type="match status" value="1"/>
</dbReference>
<feature type="binding site" evidence="12">
    <location>
        <begin position="79"/>
        <end position="80"/>
    </location>
    <ligand>
        <name>beta-D-galactose</name>
        <dbReference type="ChEBI" id="CHEBI:27667"/>
    </ligand>
</feature>
<dbReference type="Proteomes" id="UP000823928">
    <property type="component" value="Unassembled WGS sequence"/>
</dbReference>
<comment type="catalytic activity">
    <reaction evidence="1">
        <text>alpha-D-glucose = beta-D-glucose</text>
        <dbReference type="Rhea" id="RHEA:10264"/>
        <dbReference type="ChEBI" id="CHEBI:15903"/>
        <dbReference type="ChEBI" id="CHEBI:17925"/>
        <dbReference type="EC" id="5.1.3.3"/>
    </reaction>
</comment>
<proteinExistence type="inferred from homology"/>
<accession>A0A9D1JNR5</accession>
<evidence type="ECO:0000256" key="9">
    <source>
        <dbReference type="ARBA" id="ARBA00033373"/>
    </source>
</evidence>
<protein>
    <recommendedName>
        <fullName evidence="5">Aldose 1-epimerase</fullName>
        <ecNumber evidence="4">5.1.3.3</ecNumber>
    </recommendedName>
    <alternativeName>
        <fullName evidence="9">Galactose mutarotase</fullName>
    </alternativeName>
    <alternativeName>
        <fullName evidence="8">Type-1 mutarotase</fullName>
    </alternativeName>
</protein>
<dbReference type="PIRSF" id="PIRSF005096">
    <property type="entry name" value="GALM"/>
    <property type="match status" value="1"/>
</dbReference>
<keyword evidence="6" id="KW-0413">Isomerase</keyword>
<evidence type="ECO:0000256" key="12">
    <source>
        <dbReference type="PIRSR" id="PIRSR005096-3"/>
    </source>
</evidence>
<reference evidence="13" key="1">
    <citation type="submission" date="2020-10" db="EMBL/GenBank/DDBJ databases">
        <authorList>
            <person name="Gilroy R."/>
        </authorList>
    </citation>
    <scope>NUCLEOTIDE SEQUENCE</scope>
    <source>
        <strain evidence="13">6276</strain>
    </source>
</reference>
<evidence type="ECO:0000256" key="1">
    <source>
        <dbReference type="ARBA" id="ARBA00001614"/>
    </source>
</evidence>
<evidence type="ECO:0000256" key="10">
    <source>
        <dbReference type="PIRSR" id="PIRSR005096-1"/>
    </source>
</evidence>
<dbReference type="Pfam" id="PF01263">
    <property type="entry name" value="Aldose_epim"/>
    <property type="match status" value="1"/>
</dbReference>
<feature type="binding site" evidence="11">
    <location>
        <position position="242"/>
    </location>
    <ligand>
        <name>beta-D-galactose</name>
        <dbReference type="ChEBI" id="CHEBI:27667"/>
    </ligand>
</feature>
<evidence type="ECO:0000256" key="5">
    <source>
        <dbReference type="ARBA" id="ARBA00014165"/>
    </source>
</evidence>